<dbReference type="KEGG" id="serq:CWC46_09645"/>
<feature type="binding site" evidence="12">
    <location>
        <position position="238"/>
    </location>
    <ligand>
        <name>Zn(2+)</name>
        <dbReference type="ChEBI" id="CHEBI:29105"/>
    </ligand>
</feature>
<reference evidence="15" key="4">
    <citation type="submission" date="2017-11" db="EMBL/GenBank/DDBJ databases">
        <title>Complete genome sequence of Serratia sp. ATCC 39006.</title>
        <authorList>
            <person name="Hampton H.G."/>
            <person name="Jackson S.A."/>
            <person name="Jauregui R."/>
            <person name="Poulter G.T.M."/>
            <person name="Salmond G.P.C."/>
            <person name="Fineran P.C."/>
        </authorList>
    </citation>
    <scope>NUCLEOTIDE SEQUENCE</scope>
    <source>
        <strain evidence="15">ATCC 39006</strain>
    </source>
</reference>
<evidence type="ECO:0000256" key="4">
    <source>
        <dbReference type="ARBA" id="ARBA00022490"/>
    </source>
</evidence>
<sequence length="461" mass="52333">MLKIFNTLSRQKEEFKPIHAGNVGMYVCGITVYDLCHIGHGRTFVAFDVVARYLRYLGYSLKYVRNITDIDDKIIKRAAENGESYEQLTNRMIAEMHADFDALNILRPDEEPRATRHIAEIIALVEKLIARRHAYVALNGDVMFSVDTAPGYGVLSRQDLEQLKAGARVEIAEVKRNPMDFVLWKMSKPGEPCWSSPWGDGRPGWHIECSAMNCKQLGEHFDIHGGGSDLMFPHHENEIAQSTCAHGGEYVNYWMHSGMVMVDREKMSKSLNNFFTVRDVLAYYDAETIRYFLMSGHYRSQLNYSEENLKQARAALDRLYTALRGTNADAEAKGGDVFEARFRDAMNDDFNTPEAYSVLFDMAREVNRLKAEDPQAVDAMAAELRKLAKVLGLLEQDPELFLQNGAGADTNEVSEIEALIKQRNDARQAKKWALADEARDRLNDMGIVLEDGAQGTIWRRK</sequence>
<dbReference type="CDD" id="cd00672">
    <property type="entry name" value="CysRS_core"/>
    <property type="match status" value="1"/>
</dbReference>
<dbReference type="PANTHER" id="PTHR10890">
    <property type="entry name" value="CYSTEINYL-TRNA SYNTHETASE"/>
    <property type="match status" value="1"/>
</dbReference>
<dbReference type="GO" id="GO:0004817">
    <property type="term" value="F:cysteine-tRNA ligase activity"/>
    <property type="evidence" value="ECO:0007669"/>
    <property type="project" value="UniProtKB-UniRule"/>
</dbReference>
<dbReference type="OrthoDB" id="9815130at2"/>
<keyword evidence="9 12" id="KW-0067">ATP-binding</keyword>
<keyword evidence="8 12" id="KW-0862">Zinc</keyword>
<evidence type="ECO:0000259" key="13">
    <source>
        <dbReference type="SMART" id="SM00840"/>
    </source>
</evidence>
<evidence type="ECO:0000313" key="17">
    <source>
        <dbReference type="Proteomes" id="UP000233778"/>
    </source>
</evidence>
<evidence type="ECO:0000256" key="10">
    <source>
        <dbReference type="ARBA" id="ARBA00022917"/>
    </source>
</evidence>
<comment type="similarity">
    <text evidence="2 12">Belongs to the class-I aminoacyl-tRNA synthetase family.</text>
</comment>
<dbReference type="Proteomes" id="UP000017700">
    <property type="component" value="Chromosome"/>
</dbReference>
<comment type="catalytic activity">
    <reaction evidence="12">
        <text>tRNA(Cys) + L-cysteine + ATP = L-cysteinyl-tRNA(Cys) + AMP + diphosphate</text>
        <dbReference type="Rhea" id="RHEA:17773"/>
        <dbReference type="Rhea" id="RHEA-COMP:9661"/>
        <dbReference type="Rhea" id="RHEA-COMP:9679"/>
        <dbReference type="ChEBI" id="CHEBI:30616"/>
        <dbReference type="ChEBI" id="CHEBI:33019"/>
        <dbReference type="ChEBI" id="CHEBI:35235"/>
        <dbReference type="ChEBI" id="CHEBI:78442"/>
        <dbReference type="ChEBI" id="CHEBI:78517"/>
        <dbReference type="ChEBI" id="CHEBI:456215"/>
        <dbReference type="EC" id="6.1.1.16"/>
    </reaction>
</comment>
<dbReference type="InterPro" id="IPR024909">
    <property type="entry name" value="Cys-tRNA/MSH_ligase"/>
</dbReference>
<dbReference type="InterPro" id="IPR009080">
    <property type="entry name" value="tRNAsynth_Ia_anticodon-bd"/>
</dbReference>
<evidence type="ECO:0000256" key="11">
    <source>
        <dbReference type="ARBA" id="ARBA00023146"/>
    </source>
</evidence>
<name>A0A2I5TIH7_SERS3</name>
<dbReference type="CDD" id="cd07963">
    <property type="entry name" value="Anticodon_Ia_Cys"/>
    <property type="match status" value="1"/>
</dbReference>
<evidence type="ECO:0000256" key="6">
    <source>
        <dbReference type="ARBA" id="ARBA00022723"/>
    </source>
</evidence>
<dbReference type="InterPro" id="IPR056411">
    <property type="entry name" value="CysS_C"/>
</dbReference>
<dbReference type="Pfam" id="PF01406">
    <property type="entry name" value="tRNA-synt_1e"/>
    <property type="match status" value="1"/>
</dbReference>
<keyword evidence="10 12" id="KW-0648">Protein biosynthesis</keyword>
<evidence type="ECO:0000256" key="5">
    <source>
        <dbReference type="ARBA" id="ARBA00022598"/>
    </source>
</evidence>
<dbReference type="SMART" id="SM00840">
    <property type="entry name" value="DALR_2"/>
    <property type="match status" value="1"/>
</dbReference>
<feature type="short sequence motif" description="'HIGH' region" evidence="12">
    <location>
        <begin position="30"/>
        <end position="40"/>
    </location>
</feature>
<evidence type="ECO:0000313" key="14">
    <source>
        <dbReference type="EMBL" id="AUH00042.1"/>
    </source>
</evidence>
<keyword evidence="11 12" id="KW-0030">Aminoacyl-tRNA synthetase</keyword>
<feature type="binding site" evidence="12">
    <location>
        <position position="28"/>
    </location>
    <ligand>
        <name>Zn(2+)</name>
        <dbReference type="ChEBI" id="CHEBI:29105"/>
    </ligand>
</feature>
<evidence type="ECO:0000256" key="2">
    <source>
        <dbReference type="ARBA" id="ARBA00005594"/>
    </source>
</evidence>
<dbReference type="KEGG" id="sera:Ser39006_009650"/>
<evidence type="ECO:0000256" key="7">
    <source>
        <dbReference type="ARBA" id="ARBA00022741"/>
    </source>
</evidence>
<feature type="binding site" evidence="12">
    <location>
        <position position="209"/>
    </location>
    <ligand>
        <name>Zn(2+)</name>
        <dbReference type="ChEBI" id="CHEBI:29105"/>
    </ligand>
</feature>
<dbReference type="NCBIfam" id="TIGR00435">
    <property type="entry name" value="cysS"/>
    <property type="match status" value="1"/>
</dbReference>
<dbReference type="STRING" id="104623.Ser39006_03535"/>
<keyword evidence="16" id="KW-1185">Reference proteome</keyword>
<dbReference type="HAMAP" id="MF_00041">
    <property type="entry name" value="Cys_tRNA_synth"/>
    <property type="match status" value="1"/>
</dbReference>
<evidence type="ECO:0000313" key="16">
    <source>
        <dbReference type="Proteomes" id="UP000017700"/>
    </source>
</evidence>
<dbReference type="InterPro" id="IPR014729">
    <property type="entry name" value="Rossmann-like_a/b/a_fold"/>
</dbReference>
<feature type="binding site" evidence="12">
    <location>
        <position position="269"/>
    </location>
    <ligand>
        <name>ATP</name>
        <dbReference type="ChEBI" id="CHEBI:30616"/>
    </ligand>
</feature>
<reference evidence="15" key="2">
    <citation type="submission" date="2013-09" db="EMBL/GenBank/DDBJ databases">
        <authorList>
            <person name="Wang G."/>
            <person name="Yang Y."/>
            <person name="Su Y."/>
        </authorList>
    </citation>
    <scope>NUCLEOTIDE SEQUENCE</scope>
    <source>
        <strain evidence="15">ATCC 39006</strain>
    </source>
</reference>
<dbReference type="Gene3D" id="3.40.50.620">
    <property type="entry name" value="HUPs"/>
    <property type="match status" value="1"/>
</dbReference>
<dbReference type="GO" id="GO:0005829">
    <property type="term" value="C:cytosol"/>
    <property type="evidence" value="ECO:0007669"/>
    <property type="project" value="TreeGrafter"/>
</dbReference>
<keyword evidence="5 12" id="KW-0436">Ligase</keyword>
<evidence type="ECO:0000313" key="15">
    <source>
        <dbReference type="EMBL" id="AUH04361.1"/>
    </source>
</evidence>
<evidence type="ECO:0000256" key="9">
    <source>
        <dbReference type="ARBA" id="ARBA00022840"/>
    </source>
</evidence>
<protein>
    <recommendedName>
        <fullName evidence="12">Cysteine--tRNA ligase</fullName>
        <ecNumber evidence="12">6.1.1.16</ecNumber>
    </recommendedName>
    <alternativeName>
        <fullName evidence="12">Cysteinyl-tRNA synthetase</fullName>
        <shortName evidence="12">CysRS</shortName>
    </alternativeName>
</protein>
<evidence type="ECO:0000256" key="1">
    <source>
        <dbReference type="ARBA" id="ARBA00004496"/>
    </source>
</evidence>
<dbReference type="PRINTS" id="PR00983">
    <property type="entry name" value="TRNASYNTHCYS"/>
</dbReference>
<keyword evidence="6 12" id="KW-0479">Metal-binding</keyword>
<dbReference type="GO" id="GO:0008270">
    <property type="term" value="F:zinc ion binding"/>
    <property type="evidence" value="ECO:0007669"/>
    <property type="project" value="UniProtKB-UniRule"/>
</dbReference>
<dbReference type="EC" id="6.1.1.16" evidence="12"/>
<dbReference type="EMBL" id="CP025085">
    <property type="protein sequence ID" value="AUH00042.1"/>
    <property type="molecule type" value="Genomic_DNA"/>
</dbReference>
<dbReference type="Pfam" id="PF09190">
    <property type="entry name" value="DALR_2"/>
    <property type="match status" value="1"/>
</dbReference>
<keyword evidence="7 12" id="KW-0547">Nucleotide-binding</keyword>
<reference evidence="15 16" key="1">
    <citation type="journal article" date="2013" name="Genome Announc.">
        <title>Draft genome sequence of Serratia sp. strain ATCC 39006, a model bacterium for analysis of the biosynthesis and regulation of prodigiosin, a carbapenem, and gas vesicles.</title>
        <authorList>
            <person name="Fineran P.C."/>
            <person name="Iglesias Cans M.C."/>
            <person name="Ramsay J.P."/>
            <person name="Wilf N.M."/>
            <person name="Cossyleon D."/>
            <person name="McNeil M.B."/>
            <person name="Williamson N.R."/>
            <person name="Monson R.E."/>
            <person name="Becher S.A."/>
            <person name="Stanton J.A."/>
            <person name="Brugger K."/>
            <person name="Brown S.D."/>
            <person name="Salmond G.P."/>
        </authorList>
    </citation>
    <scope>NUCLEOTIDE SEQUENCE [LARGE SCALE GENOMIC DNA]</scope>
    <source>
        <strain evidence="15">ATCC 39006</strain>
        <strain evidence="16">ATCC 39006 / SC 11482</strain>
    </source>
</reference>
<dbReference type="FunFam" id="3.40.50.620:FF:000009">
    <property type="entry name" value="Cysteine--tRNA ligase"/>
    <property type="match status" value="1"/>
</dbReference>
<dbReference type="SUPFAM" id="SSF47323">
    <property type="entry name" value="Anticodon-binding domain of a subclass of class I aminoacyl-tRNA synthetases"/>
    <property type="match status" value="1"/>
</dbReference>
<comment type="cofactor">
    <cofactor evidence="12">
        <name>Zn(2+)</name>
        <dbReference type="ChEBI" id="CHEBI:29105"/>
    </cofactor>
    <text evidence="12">Binds 1 zinc ion per subunit.</text>
</comment>
<feature type="domain" description="Cysteinyl-tRNA synthetase class Ia DALR" evidence="13">
    <location>
        <begin position="341"/>
        <end position="402"/>
    </location>
</feature>
<comment type="subcellular location">
    <subcellularLocation>
        <location evidence="1 12">Cytoplasm</location>
    </subcellularLocation>
</comment>
<reference evidence="14 17" key="3">
    <citation type="submission" date="2017-11" db="EMBL/GenBank/DDBJ databases">
        <title>Complete genome sequence of Serratia sp. ATCC 39006 LacA.</title>
        <authorList>
            <person name="Hampton H.G."/>
            <person name="Jackson S.A."/>
            <person name="Jauregui R."/>
            <person name="Poulter G.T.M."/>
            <person name="Salmond G.P.C."/>
            <person name="Fineran P.C."/>
        </authorList>
    </citation>
    <scope>NUCLEOTIDE SEQUENCE [LARGE SCALE GENOMIC DNA]</scope>
    <source>
        <strain evidence="14 17">ATCC 39006</strain>
    </source>
</reference>
<dbReference type="EMBL" id="CP025084">
    <property type="protein sequence ID" value="AUH04361.1"/>
    <property type="molecule type" value="Genomic_DNA"/>
</dbReference>
<dbReference type="FunFam" id="1.20.120.1910:FF:000001">
    <property type="entry name" value="Cysteine--tRNA ligase"/>
    <property type="match status" value="1"/>
</dbReference>
<gene>
    <name evidence="12" type="primary">cysS</name>
    <name evidence="14" type="ORF">CWC46_09645</name>
    <name evidence="15" type="ORF">Ser39006_009650</name>
</gene>
<keyword evidence="4 12" id="KW-0963">Cytoplasm</keyword>
<dbReference type="AlphaFoldDB" id="A0A2I5TIH7"/>
<dbReference type="GO" id="GO:0006423">
    <property type="term" value="P:cysteinyl-tRNA aminoacylation"/>
    <property type="evidence" value="ECO:0007669"/>
    <property type="project" value="UniProtKB-UniRule"/>
</dbReference>
<evidence type="ECO:0000256" key="8">
    <source>
        <dbReference type="ARBA" id="ARBA00022833"/>
    </source>
</evidence>
<dbReference type="Gene3D" id="1.20.120.1910">
    <property type="entry name" value="Cysteine-tRNA ligase, C-terminal anti-codon recognition domain"/>
    <property type="match status" value="1"/>
</dbReference>
<proteinExistence type="inferred from homology"/>
<dbReference type="PANTHER" id="PTHR10890:SF3">
    <property type="entry name" value="CYSTEINE--TRNA LIGASE, CYTOPLASMIC"/>
    <property type="match status" value="1"/>
</dbReference>
<dbReference type="Proteomes" id="UP000233778">
    <property type="component" value="Chromosome"/>
</dbReference>
<feature type="short sequence motif" description="'KMSKS' region" evidence="12">
    <location>
        <begin position="266"/>
        <end position="270"/>
    </location>
</feature>
<evidence type="ECO:0000256" key="12">
    <source>
        <dbReference type="HAMAP-Rule" id="MF_00041"/>
    </source>
</evidence>
<dbReference type="Pfam" id="PF23493">
    <property type="entry name" value="CysS_C"/>
    <property type="match status" value="1"/>
</dbReference>
<dbReference type="InterPro" id="IPR015803">
    <property type="entry name" value="Cys-tRNA-ligase"/>
</dbReference>
<evidence type="ECO:0000256" key="3">
    <source>
        <dbReference type="ARBA" id="ARBA00011245"/>
    </source>
</evidence>
<feature type="binding site" evidence="12">
    <location>
        <position position="234"/>
    </location>
    <ligand>
        <name>Zn(2+)</name>
        <dbReference type="ChEBI" id="CHEBI:29105"/>
    </ligand>
</feature>
<accession>A0A2I5TIH7</accession>
<dbReference type="InterPro" id="IPR015273">
    <property type="entry name" value="Cys-tRNA-synt_Ia_DALR"/>
</dbReference>
<organism evidence="15 16">
    <name type="scientific">Serratia sp. (strain ATCC 39006)</name>
    <name type="common">Prodigiosinella confusarubida</name>
    <dbReference type="NCBI Taxonomy" id="104623"/>
    <lineage>
        <taxon>Bacteria</taxon>
        <taxon>Pseudomonadati</taxon>
        <taxon>Pseudomonadota</taxon>
        <taxon>Gammaproteobacteria</taxon>
        <taxon>Enterobacterales</taxon>
        <taxon>Pectobacteriaceae</taxon>
        <taxon>Prodigiosinella</taxon>
    </lineage>
</organism>
<dbReference type="InterPro" id="IPR032678">
    <property type="entry name" value="tRNA-synt_1_cat_dom"/>
</dbReference>
<dbReference type="GO" id="GO:0005524">
    <property type="term" value="F:ATP binding"/>
    <property type="evidence" value="ECO:0007669"/>
    <property type="project" value="UniProtKB-UniRule"/>
</dbReference>
<dbReference type="SUPFAM" id="SSF52374">
    <property type="entry name" value="Nucleotidylyl transferase"/>
    <property type="match status" value="1"/>
</dbReference>
<comment type="subunit">
    <text evidence="3 12">Monomer.</text>
</comment>
<dbReference type="RefSeq" id="WP_021016797.1">
    <property type="nucleotide sequence ID" value="NZ_CP025084.1"/>
</dbReference>